<name>A0A4R0YR60_9GAMM</name>
<evidence type="ECO:0000313" key="3">
    <source>
        <dbReference type="Proteomes" id="UP000291822"/>
    </source>
</evidence>
<feature type="transmembrane region" description="Helical" evidence="1">
    <location>
        <begin position="20"/>
        <end position="42"/>
    </location>
</feature>
<dbReference type="Pfam" id="PF08695">
    <property type="entry name" value="Coa1"/>
    <property type="match status" value="1"/>
</dbReference>
<dbReference type="AlphaFoldDB" id="A0A4R0YR60"/>
<keyword evidence="1" id="KW-1133">Transmembrane helix</keyword>
<evidence type="ECO:0008006" key="4">
    <source>
        <dbReference type="Google" id="ProtNLM"/>
    </source>
</evidence>
<sequence>MENTSGGGSRAIVPAEIDRWNWGAFLLTWIWGIGNSTFIAFLMFVPLVNLVMWFVLGVKGSAWAWQNKHWESVEDFKVAQRKWAMWGAVVPVLFVLLFGGTFWTVASTMKNSDAYKLAVGELQVSPGATQVLGAPIKTGIPMGSIQISGPDGKASLAFSAEGPKGKGTVYVMAAETMGQWRLDQAVFEDAATKRRIDLRE</sequence>
<keyword evidence="1" id="KW-0472">Membrane</keyword>
<gene>
    <name evidence="2" type="ORF">EZM97_20670</name>
</gene>
<dbReference type="Proteomes" id="UP000291822">
    <property type="component" value="Unassembled WGS sequence"/>
</dbReference>
<organism evidence="2 3">
    <name type="scientific">Dyella soli</name>
    <dbReference type="NCBI Taxonomy" id="522319"/>
    <lineage>
        <taxon>Bacteria</taxon>
        <taxon>Pseudomonadati</taxon>
        <taxon>Pseudomonadota</taxon>
        <taxon>Gammaproteobacteria</taxon>
        <taxon>Lysobacterales</taxon>
        <taxon>Rhodanobacteraceae</taxon>
        <taxon>Dyella</taxon>
    </lineage>
</organism>
<keyword evidence="3" id="KW-1185">Reference proteome</keyword>
<evidence type="ECO:0000256" key="1">
    <source>
        <dbReference type="SAM" id="Phobius"/>
    </source>
</evidence>
<comment type="caution">
    <text evidence="2">The sequence shown here is derived from an EMBL/GenBank/DDBJ whole genome shotgun (WGS) entry which is preliminary data.</text>
</comment>
<accession>A0A4R0YR60</accession>
<feature type="transmembrane region" description="Helical" evidence="1">
    <location>
        <begin position="85"/>
        <end position="106"/>
    </location>
</feature>
<evidence type="ECO:0000313" key="2">
    <source>
        <dbReference type="EMBL" id="TCI11477.1"/>
    </source>
</evidence>
<protein>
    <recommendedName>
        <fullName evidence="4">Cytochrome oxidase complex assembly protein 1</fullName>
    </recommendedName>
</protein>
<keyword evidence="1" id="KW-0812">Transmembrane</keyword>
<dbReference type="InterPro" id="IPR014807">
    <property type="entry name" value="Coa1"/>
</dbReference>
<reference evidence="2 3" key="1">
    <citation type="submission" date="2019-02" db="EMBL/GenBank/DDBJ databases">
        <title>Dyella amyloliquefaciens sp. nov., isolated from forest soil.</title>
        <authorList>
            <person name="Gao Z.-H."/>
            <person name="Qiu L.-H."/>
        </authorList>
    </citation>
    <scope>NUCLEOTIDE SEQUENCE [LARGE SCALE GENOMIC DNA]</scope>
    <source>
        <strain evidence="2 3">KACC 12747</strain>
    </source>
</reference>
<proteinExistence type="predicted"/>
<dbReference type="EMBL" id="SJTG01000002">
    <property type="protein sequence ID" value="TCI11477.1"/>
    <property type="molecule type" value="Genomic_DNA"/>
</dbReference>